<dbReference type="InParanoid" id="K3ZYJ2"/>
<reference evidence="3" key="1">
    <citation type="journal article" date="2012" name="Nat. Biotechnol.">
        <title>Reference genome sequence of the model plant Setaria.</title>
        <authorList>
            <person name="Bennetzen J.L."/>
            <person name="Schmutz J."/>
            <person name="Wang H."/>
            <person name="Percifield R."/>
            <person name="Hawkins J."/>
            <person name="Pontaroli A.C."/>
            <person name="Estep M."/>
            <person name="Feng L."/>
            <person name="Vaughn J.N."/>
            <person name="Grimwood J."/>
            <person name="Jenkins J."/>
            <person name="Barry K."/>
            <person name="Lindquist E."/>
            <person name="Hellsten U."/>
            <person name="Deshpande S."/>
            <person name="Wang X."/>
            <person name="Wu X."/>
            <person name="Mitros T."/>
            <person name="Triplett J."/>
            <person name="Yang X."/>
            <person name="Ye C.Y."/>
            <person name="Mauro-Herrera M."/>
            <person name="Wang L."/>
            <person name="Li P."/>
            <person name="Sharma M."/>
            <person name="Sharma R."/>
            <person name="Ronald P.C."/>
            <person name="Panaud O."/>
            <person name="Kellogg E.A."/>
            <person name="Brutnell T.P."/>
            <person name="Doust A.N."/>
            <person name="Tuskan G.A."/>
            <person name="Rokhsar D."/>
            <person name="Devos K.M."/>
        </authorList>
    </citation>
    <scope>NUCLEOTIDE SEQUENCE [LARGE SCALE GENOMIC DNA]</scope>
    <source>
        <strain evidence="3">cv. Yugu1</strain>
    </source>
</reference>
<evidence type="ECO:0000256" key="1">
    <source>
        <dbReference type="SAM" id="MobiDB-lite"/>
    </source>
</evidence>
<accession>K3ZYJ2</accession>
<organism evidence="2 3">
    <name type="scientific">Setaria italica</name>
    <name type="common">Foxtail millet</name>
    <name type="synonym">Panicum italicum</name>
    <dbReference type="NCBI Taxonomy" id="4555"/>
    <lineage>
        <taxon>Eukaryota</taxon>
        <taxon>Viridiplantae</taxon>
        <taxon>Streptophyta</taxon>
        <taxon>Embryophyta</taxon>
        <taxon>Tracheophyta</taxon>
        <taxon>Spermatophyta</taxon>
        <taxon>Magnoliopsida</taxon>
        <taxon>Liliopsida</taxon>
        <taxon>Poales</taxon>
        <taxon>Poaceae</taxon>
        <taxon>PACMAD clade</taxon>
        <taxon>Panicoideae</taxon>
        <taxon>Panicodae</taxon>
        <taxon>Paniceae</taxon>
        <taxon>Cenchrinae</taxon>
        <taxon>Setaria</taxon>
    </lineage>
</organism>
<name>K3ZYJ2_SETIT</name>
<dbReference type="Gramene" id="KQL22837">
    <property type="protein sequence ID" value="KQL22837"/>
    <property type="gene ID" value="SETIT_031674mg"/>
</dbReference>
<feature type="region of interest" description="Disordered" evidence="1">
    <location>
        <begin position="58"/>
        <end position="87"/>
    </location>
</feature>
<evidence type="ECO:0000313" key="2">
    <source>
        <dbReference type="EnsemblPlants" id="KQL22837"/>
    </source>
</evidence>
<keyword evidence="3" id="KW-1185">Reference proteome</keyword>
<reference evidence="2" key="2">
    <citation type="submission" date="2018-08" db="UniProtKB">
        <authorList>
            <consortium name="EnsemblPlants"/>
        </authorList>
    </citation>
    <scope>IDENTIFICATION</scope>
    <source>
        <strain evidence="2">Yugu1</strain>
    </source>
</reference>
<dbReference type="EnsemblPlants" id="KQL22837">
    <property type="protein sequence ID" value="KQL22837"/>
    <property type="gene ID" value="SETIT_031674mg"/>
</dbReference>
<protein>
    <submittedName>
        <fullName evidence="2">Uncharacterized protein</fullName>
    </submittedName>
</protein>
<dbReference type="EMBL" id="AGNK02000731">
    <property type="status" value="NOT_ANNOTATED_CDS"/>
    <property type="molecule type" value="Genomic_DNA"/>
</dbReference>
<dbReference type="Proteomes" id="UP000004995">
    <property type="component" value="Unassembled WGS sequence"/>
</dbReference>
<sequence length="87" mass="10405">MEKNRSNELLWNKLIHTHSTYIEFTISPFYFYKVFDFCFELSWNYHLILSIHDRTVDAGRSSSQPAYGEHNHLAQQAKQPPVSYRRP</sequence>
<evidence type="ECO:0000313" key="3">
    <source>
        <dbReference type="Proteomes" id="UP000004995"/>
    </source>
</evidence>
<dbReference type="AlphaFoldDB" id="K3ZYJ2"/>
<proteinExistence type="predicted"/>
<dbReference type="HOGENOM" id="CLU_2487645_0_0_1"/>